<dbReference type="Pfam" id="PF01592">
    <property type="entry name" value="NifU_N"/>
    <property type="match status" value="1"/>
</dbReference>
<reference evidence="3" key="1">
    <citation type="submission" date="2018-05" db="EMBL/GenBank/DDBJ databases">
        <authorList>
            <person name="Lanie J.A."/>
            <person name="Ng W.-L."/>
            <person name="Kazmierczak K.M."/>
            <person name="Andrzejewski T.M."/>
            <person name="Davidsen T.M."/>
            <person name="Wayne K.J."/>
            <person name="Tettelin H."/>
            <person name="Glass J.I."/>
            <person name="Rusch D."/>
            <person name="Podicherti R."/>
            <person name="Tsui H.-C.T."/>
            <person name="Winkler M.E."/>
        </authorList>
    </citation>
    <scope>NUCLEOTIDE SEQUENCE</scope>
</reference>
<dbReference type="GO" id="GO:0005506">
    <property type="term" value="F:iron ion binding"/>
    <property type="evidence" value="ECO:0007669"/>
    <property type="project" value="InterPro"/>
</dbReference>
<evidence type="ECO:0000259" key="2">
    <source>
        <dbReference type="Pfam" id="PF01592"/>
    </source>
</evidence>
<proteinExistence type="predicted"/>
<dbReference type="PANTHER" id="PTHR10093">
    <property type="entry name" value="IRON-SULFUR CLUSTER ASSEMBLY ENZYME NIFU HOMOLOG"/>
    <property type="match status" value="1"/>
</dbReference>
<name>A0A381YN79_9ZZZZ</name>
<evidence type="ECO:0000256" key="1">
    <source>
        <dbReference type="SAM" id="MobiDB-lite"/>
    </source>
</evidence>
<evidence type="ECO:0000313" key="3">
    <source>
        <dbReference type="EMBL" id="SVA77987.1"/>
    </source>
</evidence>
<sequence>VILDHNQNPQNFGQLESPTHSGDGYNPLCGDKLQLHLEVEGDRVKDIRFNGSGCAISKASSSIMTTIVKGKSTTEVESLFDSFHQLVTTGETGSEDLGKLAVMAGVHKYPARVKCATLAWHTLNNCLTGADKVAKTE</sequence>
<dbReference type="SUPFAM" id="SSF82649">
    <property type="entry name" value="SufE/NifU"/>
    <property type="match status" value="1"/>
</dbReference>
<dbReference type="InterPro" id="IPR002871">
    <property type="entry name" value="NIF_FeS_clus_asmbl_NifU_N"/>
</dbReference>
<organism evidence="3">
    <name type="scientific">marine metagenome</name>
    <dbReference type="NCBI Taxonomy" id="408172"/>
    <lineage>
        <taxon>unclassified sequences</taxon>
        <taxon>metagenomes</taxon>
        <taxon>ecological metagenomes</taxon>
    </lineage>
</organism>
<gene>
    <name evidence="3" type="ORF">METZ01_LOCUS130841</name>
</gene>
<dbReference type="Gene3D" id="3.90.1010.10">
    <property type="match status" value="1"/>
</dbReference>
<dbReference type="GO" id="GO:0016226">
    <property type="term" value="P:iron-sulfur cluster assembly"/>
    <property type="evidence" value="ECO:0007669"/>
    <property type="project" value="InterPro"/>
</dbReference>
<dbReference type="FunFam" id="3.90.1010.10:FF:000002">
    <property type="entry name" value="Iron-sulfur cluster assembly scaffold protein NifU"/>
    <property type="match status" value="1"/>
</dbReference>
<feature type="domain" description="NIF system FeS cluster assembly NifU N-terminal" evidence="2">
    <location>
        <begin position="2"/>
        <end position="115"/>
    </location>
</feature>
<dbReference type="CDD" id="cd06664">
    <property type="entry name" value="IscU_like"/>
    <property type="match status" value="1"/>
</dbReference>
<dbReference type="EMBL" id="UINC01018543">
    <property type="protein sequence ID" value="SVA77987.1"/>
    <property type="molecule type" value="Genomic_DNA"/>
</dbReference>
<protein>
    <recommendedName>
        <fullName evidence="2">NIF system FeS cluster assembly NifU N-terminal domain-containing protein</fullName>
    </recommendedName>
</protein>
<dbReference type="NCBIfam" id="TIGR01994">
    <property type="entry name" value="SUF_scaf_2"/>
    <property type="match status" value="1"/>
</dbReference>
<dbReference type="AlphaFoldDB" id="A0A381YN79"/>
<feature type="non-terminal residue" evidence="3">
    <location>
        <position position="1"/>
    </location>
</feature>
<feature type="region of interest" description="Disordered" evidence="1">
    <location>
        <begin position="1"/>
        <end position="20"/>
    </location>
</feature>
<accession>A0A381YN79</accession>
<dbReference type="GO" id="GO:0051536">
    <property type="term" value="F:iron-sulfur cluster binding"/>
    <property type="evidence" value="ECO:0007669"/>
    <property type="project" value="InterPro"/>
</dbReference>